<dbReference type="Proteomes" id="UP000694521">
    <property type="component" value="Unplaced"/>
</dbReference>
<comment type="function">
    <text evidence="9">Ligand for members of the frizzled family of seven transmembrane receptors.</text>
</comment>
<dbReference type="GO" id="GO:0005615">
    <property type="term" value="C:extracellular space"/>
    <property type="evidence" value="ECO:0007669"/>
    <property type="project" value="TreeGrafter"/>
</dbReference>
<dbReference type="Pfam" id="PF00110">
    <property type="entry name" value="wnt"/>
    <property type="match status" value="1"/>
</dbReference>
<evidence type="ECO:0000256" key="10">
    <source>
        <dbReference type="SAM" id="MobiDB-lite"/>
    </source>
</evidence>
<evidence type="ECO:0000256" key="1">
    <source>
        <dbReference type="ARBA" id="ARBA00004498"/>
    </source>
</evidence>
<dbReference type="GO" id="GO:0005125">
    <property type="term" value="F:cytokine activity"/>
    <property type="evidence" value="ECO:0007669"/>
    <property type="project" value="TreeGrafter"/>
</dbReference>
<keyword evidence="6 9" id="KW-0879">Wnt signaling pathway</keyword>
<reference evidence="11" key="1">
    <citation type="submission" date="2025-08" db="UniProtKB">
        <authorList>
            <consortium name="Ensembl"/>
        </authorList>
    </citation>
    <scope>IDENTIFICATION</scope>
</reference>
<comment type="similarity">
    <text evidence="2 9">Belongs to the Wnt family.</text>
</comment>
<sequence>MVVSARTGTGKGTGLAPAPAPGGPAAVPARTPQGCGAQVRPAGGQRPAPSGGQSRDPRAAPAGGNGGTEPPVWGRGRRGLPSEEVPWWRQGAGCREPRREPRVCRRGIINVASSTNLLTDSKNVQLVLDPSLQLLSRKQRKLIRQNPGILHSVSSGLQTAIKECKWQFRNRRWNCPTSQGPNIFGKIVNRGCRETAFIFAITSAGVTHSVARSCSEGSIESCTCDYRRRGPGGPDWHWGGCSDNIDFGRLFGREFVDSSEKGRDLRFLMNLHNNEAGRMVRAPGASGSPGGRWGWAWLWRPPQLIPLPGLETTGGVFPIWFWVGLTSPDTVGPDAAGSLRLWEHGGPRVGGRRLLTAPCAAPLPADSLLRDAPGVQVPRHVGLVHRAHVLDAAAHLPRRGRRPQGPLRRRLAGHLRQQGQQPGLAGGAAPPGAREPGAQAALAPRPRLLREVAQLLHLQREDGDGGHGRALLQQLLAGAGRVRAAVLRARVPHADPARHRALQLHLPLVLPRQLPELHQHPGAARVPVSPRAAPEGVCAAPHDGCPLGWKAPTGGRVAAPRDTPPPRAGRPQPTWGFSAARGHGCPWPLLAPRGFLLAVNKIFIVDGLMPGLPTRPVLRWPQALFFIITDNNN</sequence>
<evidence type="ECO:0000256" key="9">
    <source>
        <dbReference type="RuleBase" id="RU003500"/>
    </source>
</evidence>
<feature type="region of interest" description="Disordered" evidence="10">
    <location>
        <begin position="556"/>
        <end position="576"/>
    </location>
</feature>
<dbReference type="PANTHER" id="PTHR12027">
    <property type="entry name" value="WNT RELATED"/>
    <property type="match status" value="1"/>
</dbReference>
<dbReference type="GO" id="GO:0030182">
    <property type="term" value="P:neuron differentiation"/>
    <property type="evidence" value="ECO:0007669"/>
    <property type="project" value="TreeGrafter"/>
</dbReference>
<evidence type="ECO:0000313" key="11">
    <source>
        <dbReference type="Ensembl" id="ENSACDP00005023676.1"/>
    </source>
</evidence>
<keyword evidence="7" id="KW-1015">Disulfide bond</keyword>
<evidence type="ECO:0000256" key="6">
    <source>
        <dbReference type="ARBA" id="ARBA00022687"/>
    </source>
</evidence>
<comment type="subcellular location">
    <subcellularLocation>
        <location evidence="1 9">Secreted</location>
        <location evidence="1 9">Extracellular space</location>
        <location evidence="1 9">Extracellular matrix</location>
    </subcellularLocation>
</comment>
<keyword evidence="12" id="KW-1185">Reference proteome</keyword>
<dbReference type="Ensembl" id="ENSACDT00005028317.1">
    <property type="protein sequence ID" value="ENSACDP00005023676.1"/>
    <property type="gene ID" value="ENSACDG00005017199.1"/>
</dbReference>
<evidence type="ECO:0000256" key="3">
    <source>
        <dbReference type="ARBA" id="ARBA00022473"/>
    </source>
</evidence>
<accession>A0A8B9EMF1</accession>
<keyword evidence="4" id="KW-0964">Secreted</keyword>
<dbReference type="PANTHER" id="PTHR12027:SF91">
    <property type="entry name" value="PROTO-ONCOGENE WNT-1"/>
    <property type="match status" value="1"/>
</dbReference>
<feature type="compositionally biased region" description="Low complexity" evidence="10">
    <location>
        <begin position="23"/>
        <end position="32"/>
    </location>
</feature>
<dbReference type="GO" id="GO:0060070">
    <property type="term" value="P:canonical Wnt signaling pathway"/>
    <property type="evidence" value="ECO:0007669"/>
    <property type="project" value="TreeGrafter"/>
</dbReference>
<dbReference type="PRINTS" id="PR01349">
    <property type="entry name" value="WNTPROTEIN"/>
</dbReference>
<evidence type="ECO:0000256" key="4">
    <source>
        <dbReference type="ARBA" id="ARBA00022525"/>
    </source>
</evidence>
<feature type="compositionally biased region" description="Low complexity" evidence="10">
    <location>
        <begin position="417"/>
        <end position="441"/>
    </location>
</feature>
<dbReference type="AlphaFoldDB" id="A0A8B9EMF1"/>
<keyword evidence="3 9" id="KW-0217">Developmental protein</keyword>
<evidence type="ECO:0000256" key="5">
    <source>
        <dbReference type="ARBA" id="ARBA00022530"/>
    </source>
</evidence>
<evidence type="ECO:0000256" key="2">
    <source>
        <dbReference type="ARBA" id="ARBA00005683"/>
    </source>
</evidence>
<evidence type="ECO:0000256" key="8">
    <source>
        <dbReference type="ARBA" id="ARBA00023288"/>
    </source>
</evidence>
<name>A0A8B9EMF1_ANSCY</name>
<dbReference type="SMART" id="SM00097">
    <property type="entry name" value="WNT1"/>
    <property type="match status" value="1"/>
</dbReference>
<keyword evidence="5" id="KW-0272">Extracellular matrix</keyword>
<gene>
    <name evidence="11" type="primary">WNT1</name>
</gene>
<dbReference type="InterPro" id="IPR009139">
    <property type="entry name" value="Wnt1"/>
</dbReference>
<feature type="region of interest" description="Disordered" evidence="10">
    <location>
        <begin position="1"/>
        <end position="84"/>
    </location>
</feature>
<keyword evidence="8" id="KW-0449">Lipoprotein</keyword>
<protein>
    <recommendedName>
        <fullName evidence="9">Protein Wnt</fullName>
    </recommendedName>
</protein>
<feature type="region of interest" description="Disordered" evidence="10">
    <location>
        <begin position="413"/>
        <end position="441"/>
    </location>
</feature>
<evidence type="ECO:0000313" key="12">
    <source>
        <dbReference type="Proteomes" id="UP000694521"/>
    </source>
</evidence>
<dbReference type="GO" id="GO:0005109">
    <property type="term" value="F:frizzled binding"/>
    <property type="evidence" value="ECO:0007669"/>
    <property type="project" value="TreeGrafter"/>
</dbReference>
<organism evidence="11 12">
    <name type="scientific">Anser cygnoides</name>
    <name type="common">Swan goose</name>
    <dbReference type="NCBI Taxonomy" id="8845"/>
    <lineage>
        <taxon>Eukaryota</taxon>
        <taxon>Metazoa</taxon>
        <taxon>Chordata</taxon>
        <taxon>Craniata</taxon>
        <taxon>Vertebrata</taxon>
        <taxon>Euteleostomi</taxon>
        <taxon>Archelosauria</taxon>
        <taxon>Archosauria</taxon>
        <taxon>Dinosauria</taxon>
        <taxon>Saurischia</taxon>
        <taxon>Theropoda</taxon>
        <taxon>Coelurosauria</taxon>
        <taxon>Aves</taxon>
        <taxon>Neognathae</taxon>
        <taxon>Galloanserae</taxon>
        <taxon>Anseriformes</taxon>
        <taxon>Anatidae</taxon>
        <taxon>Anserinae</taxon>
        <taxon>Anser</taxon>
    </lineage>
</organism>
<dbReference type="InterPro" id="IPR005817">
    <property type="entry name" value="Wnt"/>
</dbReference>
<proteinExistence type="inferred from homology"/>
<dbReference type="GO" id="GO:0045165">
    <property type="term" value="P:cell fate commitment"/>
    <property type="evidence" value="ECO:0007669"/>
    <property type="project" value="TreeGrafter"/>
</dbReference>
<evidence type="ECO:0000256" key="7">
    <source>
        <dbReference type="ARBA" id="ARBA00023157"/>
    </source>
</evidence>
<dbReference type="PRINTS" id="PR01841">
    <property type="entry name" value="WNT1PROTEIN"/>
</dbReference>
<reference evidence="11" key="2">
    <citation type="submission" date="2025-09" db="UniProtKB">
        <authorList>
            <consortium name="Ensembl"/>
        </authorList>
    </citation>
    <scope>IDENTIFICATION</scope>
</reference>